<protein>
    <submittedName>
        <fullName evidence="1">Uncharacterized protein</fullName>
    </submittedName>
</protein>
<evidence type="ECO:0000313" key="1">
    <source>
        <dbReference type="EMBL" id="KAI0046487.1"/>
    </source>
</evidence>
<dbReference type="Proteomes" id="UP000814033">
    <property type="component" value="Unassembled WGS sequence"/>
</dbReference>
<reference evidence="1" key="2">
    <citation type="journal article" date="2022" name="New Phytol.">
        <title>Evolutionary transition to the ectomycorrhizal habit in the genomes of a hyperdiverse lineage of mushroom-forming fungi.</title>
        <authorList>
            <person name="Looney B."/>
            <person name="Miyauchi S."/>
            <person name="Morin E."/>
            <person name="Drula E."/>
            <person name="Courty P.E."/>
            <person name="Kohler A."/>
            <person name="Kuo A."/>
            <person name="LaButti K."/>
            <person name="Pangilinan J."/>
            <person name="Lipzen A."/>
            <person name="Riley R."/>
            <person name="Andreopoulos W."/>
            <person name="He G."/>
            <person name="Johnson J."/>
            <person name="Nolan M."/>
            <person name="Tritt A."/>
            <person name="Barry K.W."/>
            <person name="Grigoriev I.V."/>
            <person name="Nagy L.G."/>
            <person name="Hibbett D."/>
            <person name="Henrissat B."/>
            <person name="Matheny P.B."/>
            <person name="Labbe J."/>
            <person name="Martin F.M."/>
        </authorList>
    </citation>
    <scope>NUCLEOTIDE SEQUENCE</scope>
    <source>
        <strain evidence="1">FP105234-sp</strain>
    </source>
</reference>
<name>A0ACB8RRH8_9AGAM</name>
<reference evidence="1" key="1">
    <citation type="submission" date="2021-02" db="EMBL/GenBank/DDBJ databases">
        <authorList>
            <consortium name="DOE Joint Genome Institute"/>
            <person name="Ahrendt S."/>
            <person name="Looney B.P."/>
            <person name="Miyauchi S."/>
            <person name="Morin E."/>
            <person name="Drula E."/>
            <person name="Courty P.E."/>
            <person name="Chicoki N."/>
            <person name="Fauchery L."/>
            <person name="Kohler A."/>
            <person name="Kuo A."/>
            <person name="Labutti K."/>
            <person name="Pangilinan J."/>
            <person name="Lipzen A."/>
            <person name="Riley R."/>
            <person name="Andreopoulos W."/>
            <person name="He G."/>
            <person name="Johnson J."/>
            <person name="Barry K.W."/>
            <person name="Grigoriev I.V."/>
            <person name="Nagy L."/>
            <person name="Hibbett D."/>
            <person name="Henrissat B."/>
            <person name="Matheny P.B."/>
            <person name="Labbe J."/>
            <person name="Martin F."/>
        </authorList>
    </citation>
    <scope>NUCLEOTIDE SEQUENCE</scope>
    <source>
        <strain evidence="1">FP105234-sp</strain>
    </source>
</reference>
<dbReference type="EMBL" id="MU275924">
    <property type="protein sequence ID" value="KAI0046487.1"/>
    <property type="molecule type" value="Genomic_DNA"/>
</dbReference>
<gene>
    <name evidence="1" type="ORF">FA95DRAFT_1368277</name>
</gene>
<accession>A0ACB8RRH8</accession>
<organism evidence="1 2">
    <name type="scientific">Auriscalpium vulgare</name>
    <dbReference type="NCBI Taxonomy" id="40419"/>
    <lineage>
        <taxon>Eukaryota</taxon>
        <taxon>Fungi</taxon>
        <taxon>Dikarya</taxon>
        <taxon>Basidiomycota</taxon>
        <taxon>Agaricomycotina</taxon>
        <taxon>Agaricomycetes</taxon>
        <taxon>Russulales</taxon>
        <taxon>Auriscalpiaceae</taxon>
        <taxon>Auriscalpium</taxon>
    </lineage>
</organism>
<sequence>MEEAFRSENQVRTSRSLDRRPRRRVHVLAAGMFAYDAPGRLRDSGQRDPAHEGAGLLRAAMSRAAPYIERRMRRGAHVDVQVGTPTGRTQHCGLAAGNRGGRLSEPGVPDALPNPAAPDALATSDVGARRSVSPRRAKSLVRPSQHVFLGGGDCKSDCTRSNSPEQLRSSRSRLTRAQHQNGRRPHDCCSSPPRPRRPRLKSLEETICDN</sequence>
<comment type="caution">
    <text evidence="1">The sequence shown here is derived from an EMBL/GenBank/DDBJ whole genome shotgun (WGS) entry which is preliminary data.</text>
</comment>
<keyword evidence="2" id="KW-1185">Reference proteome</keyword>
<evidence type="ECO:0000313" key="2">
    <source>
        <dbReference type="Proteomes" id="UP000814033"/>
    </source>
</evidence>
<proteinExistence type="predicted"/>